<proteinExistence type="predicted"/>
<protein>
    <submittedName>
        <fullName evidence="1">Uncharacterized protein</fullName>
    </submittedName>
</protein>
<dbReference type="Proteomes" id="UP001145114">
    <property type="component" value="Unassembled WGS sequence"/>
</dbReference>
<organism evidence="1 2">
    <name type="scientific">Spiromyces aspiralis</name>
    <dbReference type="NCBI Taxonomy" id="68401"/>
    <lineage>
        <taxon>Eukaryota</taxon>
        <taxon>Fungi</taxon>
        <taxon>Fungi incertae sedis</taxon>
        <taxon>Zoopagomycota</taxon>
        <taxon>Kickxellomycotina</taxon>
        <taxon>Kickxellomycetes</taxon>
        <taxon>Kickxellales</taxon>
        <taxon>Kickxellaceae</taxon>
        <taxon>Spiromyces</taxon>
    </lineage>
</organism>
<keyword evidence="2" id="KW-1185">Reference proteome</keyword>
<evidence type="ECO:0000313" key="1">
    <source>
        <dbReference type="EMBL" id="KAJ1675547.1"/>
    </source>
</evidence>
<accession>A0ACC1HGF5</accession>
<reference evidence="1" key="1">
    <citation type="submission" date="2022-06" db="EMBL/GenBank/DDBJ databases">
        <title>Phylogenomic reconstructions and comparative analyses of Kickxellomycotina fungi.</title>
        <authorList>
            <person name="Reynolds N.K."/>
            <person name="Stajich J.E."/>
            <person name="Barry K."/>
            <person name="Grigoriev I.V."/>
            <person name="Crous P."/>
            <person name="Smith M.E."/>
        </authorList>
    </citation>
    <scope>NUCLEOTIDE SEQUENCE</scope>
    <source>
        <strain evidence="1">RSA 2271</strain>
    </source>
</reference>
<name>A0ACC1HGF5_9FUNG</name>
<gene>
    <name evidence="1" type="ORF">EV182_001057</name>
</gene>
<sequence length="273" mass="30086">MSEGTARSRYPVTVVGAGVIGLTVALTLQRTGRYDVTVIARDIPSLDEETNAQQTSHEWASPWAGAHWRSWATVDDFELQVRNAPEAGVAFAKGVEYFDEPLDCEPWYMIINVPRYLAWLLGQYLAAGGKIVKRTLGHISEAADIVNGRLPIVVNCTALGARSLGGVDDKNMYPVRGQTLLVNAPHIDVTVTRISKNSTNLSYVIPRGDGTVILGGTRQEHSCDQTASSDLIETLYRQVISENVGFRPARKGGVRFEIQTCGKYMIDQYRCRL</sequence>
<dbReference type="EMBL" id="JAMZIH010005258">
    <property type="protein sequence ID" value="KAJ1675547.1"/>
    <property type="molecule type" value="Genomic_DNA"/>
</dbReference>
<comment type="caution">
    <text evidence="1">The sequence shown here is derived from an EMBL/GenBank/DDBJ whole genome shotgun (WGS) entry which is preliminary data.</text>
</comment>
<evidence type="ECO:0000313" key="2">
    <source>
        <dbReference type="Proteomes" id="UP001145114"/>
    </source>
</evidence>